<evidence type="ECO:0000313" key="2">
    <source>
        <dbReference type="EMBL" id="MCW9712011.1"/>
    </source>
</evidence>
<gene>
    <name evidence="2" type="ORF">LQ318_03755</name>
</gene>
<evidence type="ECO:0008006" key="4">
    <source>
        <dbReference type="Google" id="ProtNLM"/>
    </source>
</evidence>
<keyword evidence="1" id="KW-0812">Transmembrane</keyword>
<protein>
    <recommendedName>
        <fullName evidence="4">DUF4249 domain-containing protein</fullName>
    </recommendedName>
</protein>
<evidence type="ECO:0000313" key="3">
    <source>
        <dbReference type="Proteomes" id="UP001207337"/>
    </source>
</evidence>
<evidence type="ECO:0000256" key="1">
    <source>
        <dbReference type="SAM" id="Phobius"/>
    </source>
</evidence>
<dbReference type="EMBL" id="JAJNDC010000001">
    <property type="protein sequence ID" value="MCW9712011.1"/>
    <property type="molecule type" value="Genomic_DNA"/>
</dbReference>
<proteinExistence type="predicted"/>
<keyword evidence="1" id="KW-0472">Membrane</keyword>
<name>A0ABT3PVZ9_9BACT</name>
<feature type="transmembrane region" description="Helical" evidence="1">
    <location>
        <begin position="21"/>
        <end position="41"/>
    </location>
</feature>
<keyword evidence="1" id="KW-1133">Transmembrane helix</keyword>
<keyword evidence="3" id="KW-1185">Reference proteome</keyword>
<accession>A0ABT3PVZ9</accession>
<reference evidence="2 3" key="1">
    <citation type="submission" date="2021-11" db="EMBL/GenBank/DDBJ databases">
        <title>Aliifidinibius sp. nov., a new bacterium isolated from saline soil.</title>
        <authorList>
            <person name="Galisteo C."/>
            <person name="De La Haba R."/>
            <person name="Sanchez-Porro C."/>
            <person name="Ventosa A."/>
        </authorList>
    </citation>
    <scope>NUCLEOTIDE SEQUENCE [LARGE SCALE GENOMIC DNA]</scope>
    <source>
        <strain evidence="2 3">KACC 190600</strain>
    </source>
</reference>
<organism evidence="2 3">
    <name type="scientific">Fodinibius salicampi</name>
    <dbReference type="NCBI Taxonomy" id="1920655"/>
    <lineage>
        <taxon>Bacteria</taxon>
        <taxon>Pseudomonadati</taxon>
        <taxon>Balneolota</taxon>
        <taxon>Balneolia</taxon>
        <taxon>Balneolales</taxon>
        <taxon>Balneolaceae</taxon>
        <taxon>Fodinibius</taxon>
    </lineage>
</organism>
<sequence length="260" mass="30396">MESKEYTKHRERWTEQNNSSRFTHYVLLQNLLCLIFCLLIVSGCDQSFQPLKENTQYYFSIYGYLDASADTQWVRVAPARKQLSTDTIPEMTVTLEEVETGNSSVMHDSLFQPANKFNYINVWTTMDIKPEHTYRLVVERLADVHWRYYYKINSDGYMRERFFRFRARNWFSEKSPGNYVGRLDPNADHINTPLPEGEVVEFERTVFVAAGGPEWNEEIPSIEDLEYALPETASNIKNGVGYMLGIVSKTIPFECQEDYP</sequence>
<comment type="caution">
    <text evidence="2">The sequence shown here is derived from an EMBL/GenBank/DDBJ whole genome shotgun (WGS) entry which is preliminary data.</text>
</comment>
<dbReference type="Proteomes" id="UP001207337">
    <property type="component" value="Unassembled WGS sequence"/>
</dbReference>
<dbReference type="RefSeq" id="WP_265787650.1">
    <property type="nucleotide sequence ID" value="NZ_BAABRS010000001.1"/>
</dbReference>